<evidence type="ECO:0000313" key="6">
    <source>
        <dbReference type="EMBL" id="SUQ19035.1"/>
    </source>
</evidence>
<organism evidence="6 7">
    <name type="scientific">Fibrobacter succinogenes</name>
    <name type="common">Bacteroides succinogenes</name>
    <dbReference type="NCBI Taxonomy" id="833"/>
    <lineage>
        <taxon>Bacteria</taxon>
        <taxon>Pseudomonadati</taxon>
        <taxon>Fibrobacterota</taxon>
        <taxon>Fibrobacteria</taxon>
        <taxon>Fibrobacterales</taxon>
        <taxon>Fibrobacteraceae</taxon>
        <taxon>Fibrobacter</taxon>
    </lineage>
</organism>
<comment type="caution">
    <text evidence="3 4">Lacks conserved residue(s) required for the propagation of feature annotation.</text>
</comment>
<dbReference type="InterPro" id="IPR026590">
    <property type="entry name" value="Ssirtuin_cat_dom"/>
</dbReference>
<evidence type="ECO:0000256" key="1">
    <source>
        <dbReference type="ARBA" id="ARBA00022679"/>
    </source>
</evidence>
<feature type="binding site" evidence="3">
    <location>
        <begin position="173"/>
        <end position="175"/>
    </location>
    <ligand>
        <name>NAD(+)</name>
        <dbReference type="ChEBI" id="CHEBI:57540"/>
    </ligand>
</feature>
<accession>A0A380RUR1</accession>
<evidence type="ECO:0000256" key="3">
    <source>
        <dbReference type="HAMAP-Rule" id="MF_01121"/>
    </source>
</evidence>
<evidence type="ECO:0000256" key="4">
    <source>
        <dbReference type="PROSITE-ProRule" id="PRU00236"/>
    </source>
</evidence>
<dbReference type="PANTHER" id="PTHR11085">
    <property type="entry name" value="NAD-DEPENDENT PROTEIN DEACYLASE SIRTUIN-5, MITOCHONDRIAL-RELATED"/>
    <property type="match status" value="1"/>
</dbReference>
<dbReference type="GO" id="GO:0036054">
    <property type="term" value="F:protein-malonyllysine demalonylase activity"/>
    <property type="evidence" value="ECO:0007669"/>
    <property type="project" value="InterPro"/>
</dbReference>
<feature type="binding site" evidence="3">
    <location>
        <position position="135"/>
    </location>
    <ligand>
        <name>Zn(2+)</name>
        <dbReference type="ChEBI" id="CHEBI:29105"/>
    </ligand>
</feature>
<comment type="function">
    <text evidence="3">NAD-dependent protein deacetylase which modulates the activities of several proteins which are inactive in their acetylated form.</text>
</comment>
<keyword evidence="3" id="KW-0862">Zinc</keyword>
<dbReference type="InterPro" id="IPR026591">
    <property type="entry name" value="Sirtuin_cat_small_dom_sf"/>
</dbReference>
<keyword evidence="1" id="KW-0808">Transferase</keyword>
<protein>
    <recommendedName>
        <fullName evidence="3">NAD-dependent protein deacylase</fullName>
        <ecNumber evidence="3">2.3.1.286</ecNumber>
    </recommendedName>
    <alternativeName>
        <fullName evidence="3">Regulatory protein SIR2 homolog</fullName>
    </alternativeName>
</protein>
<feature type="binding site" evidence="3">
    <location>
        <position position="217"/>
    </location>
    <ligand>
        <name>NAD(+)</name>
        <dbReference type="ChEBI" id="CHEBI:57540"/>
    </ligand>
</feature>
<dbReference type="PANTHER" id="PTHR11085:SF4">
    <property type="entry name" value="NAD-DEPENDENT PROTEIN DEACYLASE"/>
    <property type="match status" value="1"/>
</dbReference>
<reference evidence="6 7" key="1">
    <citation type="submission" date="2017-08" db="EMBL/GenBank/DDBJ databases">
        <authorList>
            <person name="de Groot N.N."/>
        </authorList>
    </citation>
    <scope>NUCLEOTIDE SEQUENCE [LARGE SCALE GENOMIC DNA]</scope>
    <source>
        <strain evidence="6 7">HM2</strain>
    </source>
</reference>
<name>A0A380RUR1_FIBSU</name>
<dbReference type="InterPro" id="IPR003000">
    <property type="entry name" value="Sirtuin"/>
</dbReference>
<proteinExistence type="inferred from homology"/>
<dbReference type="RefSeq" id="WP_109571805.1">
    <property type="nucleotide sequence ID" value="NZ_UHJL01000001.1"/>
</dbReference>
<evidence type="ECO:0000259" key="5">
    <source>
        <dbReference type="PROSITE" id="PS50305"/>
    </source>
</evidence>
<dbReference type="InterPro" id="IPR050134">
    <property type="entry name" value="NAD-dep_sirtuin_deacylases"/>
</dbReference>
<comment type="subcellular location">
    <subcellularLocation>
        <location evidence="3">Cytoplasm</location>
    </subcellularLocation>
</comment>
<comment type="similarity">
    <text evidence="3">Belongs to the sirtuin family. Class III subfamily.</text>
</comment>
<dbReference type="AlphaFoldDB" id="A0A380RUR1"/>
<keyword evidence="3" id="KW-0479">Metal-binding</keyword>
<dbReference type="InterPro" id="IPR029035">
    <property type="entry name" value="DHS-like_NAD/FAD-binding_dom"/>
</dbReference>
<dbReference type="CDD" id="cd01412">
    <property type="entry name" value="SIRT5_Af1_CobB"/>
    <property type="match status" value="1"/>
</dbReference>
<dbReference type="GO" id="GO:0070403">
    <property type="term" value="F:NAD+ binding"/>
    <property type="evidence" value="ECO:0007669"/>
    <property type="project" value="UniProtKB-UniRule"/>
</dbReference>
<feature type="binding site" evidence="3">
    <location>
        <begin position="11"/>
        <end position="30"/>
    </location>
    <ligand>
        <name>NAD(+)</name>
        <dbReference type="ChEBI" id="CHEBI:57540"/>
    </ligand>
</feature>
<gene>
    <name evidence="3" type="primary">cobB</name>
    <name evidence="6" type="ORF">SAMN05661053_0259</name>
</gene>
<dbReference type="GO" id="GO:0017136">
    <property type="term" value="F:histone deacetylase activity, NAD-dependent"/>
    <property type="evidence" value="ECO:0007669"/>
    <property type="project" value="TreeGrafter"/>
</dbReference>
<feature type="active site" description="Proton acceptor" evidence="3">
    <location>
        <position position="108"/>
    </location>
</feature>
<sequence>MKRKRLVVLTGAGISAESGLRTFRGNDGMWEHENIEDVCTPDALRRDPKRVKDFYNFLRKGLPEHEPNAAHIALAKLEERLGDEFLLVTQNVDDLHERGGSKRVLHMHGDLMKLRCTKNEHEFEFTGEETLDTKCPICGSPVRPDIVFFGETPLYMDEIQEALMNCDEFAYIGTSSVVYPAAGFKSFAKSYGAKVTCLNLEAPYGDPYTDVVIQGKATEVVPKWCEEFK</sequence>
<dbReference type="GO" id="GO:0008270">
    <property type="term" value="F:zinc ion binding"/>
    <property type="evidence" value="ECO:0007669"/>
    <property type="project" value="UniProtKB-UniRule"/>
</dbReference>
<evidence type="ECO:0000313" key="7">
    <source>
        <dbReference type="Proteomes" id="UP000255423"/>
    </source>
</evidence>
<keyword evidence="2 3" id="KW-0520">NAD</keyword>
<dbReference type="InterPro" id="IPR027546">
    <property type="entry name" value="Sirtuin_class_III"/>
</dbReference>
<feature type="binding site" evidence="3">
    <location>
        <begin position="199"/>
        <end position="201"/>
    </location>
    <ligand>
        <name>NAD(+)</name>
        <dbReference type="ChEBI" id="CHEBI:57540"/>
    </ligand>
</feature>
<dbReference type="Gene3D" id="3.30.1600.10">
    <property type="entry name" value="SIR2/SIRT2 'Small Domain"/>
    <property type="match status" value="1"/>
</dbReference>
<comment type="cofactor">
    <cofactor evidence="3">
        <name>Zn(2+)</name>
        <dbReference type="ChEBI" id="CHEBI:29105"/>
    </cofactor>
    <text evidence="3">Binds 1 zinc ion per subunit.</text>
</comment>
<keyword evidence="3" id="KW-0963">Cytoplasm</keyword>
<comment type="catalytic activity">
    <reaction evidence="3">
        <text>N(6)-acetyl-L-lysyl-[protein] + NAD(+) + H2O = 2''-O-acetyl-ADP-D-ribose + nicotinamide + L-lysyl-[protein]</text>
        <dbReference type="Rhea" id="RHEA:43636"/>
        <dbReference type="Rhea" id="RHEA-COMP:9752"/>
        <dbReference type="Rhea" id="RHEA-COMP:10731"/>
        <dbReference type="ChEBI" id="CHEBI:15377"/>
        <dbReference type="ChEBI" id="CHEBI:17154"/>
        <dbReference type="ChEBI" id="CHEBI:29969"/>
        <dbReference type="ChEBI" id="CHEBI:57540"/>
        <dbReference type="ChEBI" id="CHEBI:61930"/>
        <dbReference type="ChEBI" id="CHEBI:83767"/>
        <dbReference type="EC" id="2.3.1.286"/>
    </reaction>
</comment>
<dbReference type="PROSITE" id="PS50305">
    <property type="entry name" value="SIRTUIN"/>
    <property type="match status" value="1"/>
</dbReference>
<evidence type="ECO:0000256" key="2">
    <source>
        <dbReference type="ARBA" id="ARBA00023027"/>
    </source>
</evidence>
<feature type="domain" description="Deacetylase sirtuin-type" evidence="5">
    <location>
        <begin position="1"/>
        <end position="229"/>
    </location>
</feature>
<dbReference type="GO" id="GO:0005737">
    <property type="term" value="C:cytoplasm"/>
    <property type="evidence" value="ECO:0007669"/>
    <property type="project" value="UniProtKB-SubCell"/>
</dbReference>
<dbReference type="Pfam" id="PF02146">
    <property type="entry name" value="SIR2"/>
    <property type="match status" value="1"/>
</dbReference>
<dbReference type="GO" id="GO:0036055">
    <property type="term" value="F:protein-succinyllysine desuccinylase activity"/>
    <property type="evidence" value="ECO:0007669"/>
    <property type="project" value="InterPro"/>
</dbReference>
<feature type="binding site" evidence="3">
    <location>
        <begin position="90"/>
        <end position="93"/>
    </location>
    <ligand>
        <name>NAD(+)</name>
        <dbReference type="ChEBI" id="CHEBI:57540"/>
    </ligand>
</feature>
<feature type="binding site" evidence="3">
    <location>
        <position position="116"/>
    </location>
    <ligand>
        <name>Zn(2+)</name>
        <dbReference type="ChEBI" id="CHEBI:29105"/>
    </ligand>
</feature>
<dbReference type="EC" id="2.3.1.286" evidence="3"/>
<dbReference type="Gene3D" id="3.40.50.1220">
    <property type="entry name" value="TPP-binding domain"/>
    <property type="match status" value="1"/>
</dbReference>
<dbReference type="HAMAP" id="MF_01121">
    <property type="entry name" value="Sirtuin_ClassIII"/>
    <property type="match status" value="1"/>
</dbReference>
<dbReference type="SUPFAM" id="SSF52467">
    <property type="entry name" value="DHS-like NAD/FAD-binding domain"/>
    <property type="match status" value="1"/>
</dbReference>
<dbReference type="Proteomes" id="UP000255423">
    <property type="component" value="Unassembled WGS sequence"/>
</dbReference>
<dbReference type="EMBL" id="UHJL01000001">
    <property type="protein sequence ID" value="SUQ19035.1"/>
    <property type="molecule type" value="Genomic_DNA"/>
</dbReference>